<evidence type="ECO:0000313" key="2">
    <source>
        <dbReference type="EMBL" id="NWC36986.1"/>
    </source>
</evidence>
<feature type="transmembrane region" description="Helical" evidence="1">
    <location>
        <begin position="44"/>
        <end position="63"/>
    </location>
</feature>
<keyword evidence="1" id="KW-0472">Membrane</keyword>
<sequence>MKRFSIPPGLSTASIWVVWAILAAGALGWSFFVVLDAFDLKKDAAAWLQAVGGIAAVFAAFYVGNKQARDAVAARHQRQVVVFQLVCSVADRAASASHLLFQSFNDMQSSDTALNAEIITTVEAQLMALNGISPVDLPLPDMVEPFLVIRGALEQSVVFARLLSDGSQKDVMRCATVFSKNSQLISISARKLAQMELGKR</sequence>
<evidence type="ECO:0000313" key="3">
    <source>
        <dbReference type="Proteomes" id="UP000520592"/>
    </source>
</evidence>
<keyword evidence="1" id="KW-0812">Transmembrane</keyword>
<proteinExistence type="predicted"/>
<evidence type="ECO:0000256" key="1">
    <source>
        <dbReference type="SAM" id="Phobius"/>
    </source>
</evidence>
<protein>
    <submittedName>
        <fullName evidence="2">Uncharacterized protein</fullName>
    </submittedName>
</protein>
<comment type="caution">
    <text evidence="2">The sequence shown here is derived from an EMBL/GenBank/DDBJ whole genome shotgun (WGS) entry which is preliminary data.</text>
</comment>
<reference evidence="2 3" key="1">
    <citation type="submission" date="2020-04" db="EMBL/GenBank/DDBJ databases">
        <title>Molecular characterization of pseudomonads from Agaricus bisporus reveal novel blotch 2 pathogens in Western Europe.</title>
        <authorList>
            <person name="Taparia T."/>
            <person name="Krijger M."/>
            <person name="Haynes E."/>
            <person name="Elpinstone J.G."/>
            <person name="Noble R."/>
            <person name="Van Der Wolf J."/>
        </authorList>
    </citation>
    <scope>NUCLEOTIDE SEQUENCE [LARGE SCALE GENOMIC DNA]</scope>
    <source>
        <strain evidence="2 3">IPO3737</strain>
    </source>
</reference>
<dbReference type="Proteomes" id="UP000520592">
    <property type="component" value="Unassembled WGS sequence"/>
</dbReference>
<accession>A0A7Y7YIC1</accession>
<keyword evidence="1" id="KW-1133">Transmembrane helix</keyword>
<gene>
    <name evidence="2" type="ORF">HX876_32015</name>
</gene>
<dbReference type="EMBL" id="JACAQD010000050">
    <property type="protein sequence ID" value="NWC36986.1"/>
    <property type="molecule type" value="Genomic_DNA"/>
</dbReference>
<name>A0A7Y7YIC1_9PSED</name>
<feature type="transmembrane region" description="Helical" evidence="1">
    <location>
        <begin position="12"/>
        <end position="32"/>
    </location>
</feature>
<dbReference type="RefSeq" id="WP_177062485.1">
    <property type="nucleotide sequence ID" value="NZ_JACAPS010000047.1"/>
</dbReference>
<dbReference type="AlphaFoldDB" id="A0A7Y7YIC1"/>
<organism evidence="2 3">
    <name type="scientific">Pseudomonas gingeri</name>
    <dbReference type="NCBI Taxonomy" id="117681"/>
    <lineage>
        <taxon>Bacteria</taxon>
        <taxon>Pseudomonadati</taxon>
        <taxon>Pseudomonadota</taxon>
        <taxon>Gammaproteobacteria</taxon>
        <taxon>Pseudomonadales</taxon>
        <taxon>Pseudomonadaceae</taxon>
        <taxon>Pseudomonas</taxon>
    </lineage>
</organism>